<dbReference type="GO" id="GO:0019441">
    <property type="term" value="P:L-tryptophan catabolic process to kynurenine"/>
    <property type="evidence" value="ECO:0007669"/>
    <property type="project" value="InterPro"/>
</dbReference>
<evidence type="ECO:0008006" key="3">
    <source>
        <dbReference type="Google" id="ProtNLM"/>
    </source>
</evidence>
<reference evidence="1 2" key="1">
    <citation type="journal article" date="2014" name="Genome Announc.">
        <title>Draft Genome Sequence of Gordonia alkanivorans Strain CGMCC6845, a Halotolerant Hydrocarbon-Degrading Bacterium.</title>
        <authorList>
            <person name="Wang X."/>
            <person name="Jin D."/>
            <person name="Zhou L."/>
            <person name="Wu L."/>
            <person name="An W."/>
            <person name="Zhao L."/>
        </authorList>
    </citation>
    <scope>NUCLEOTIDE SEQUENCE [LARGE SCALE GENOMIC DNA]</scope>
    <source>
        <strain evidence="1 2">CGMCC 6845</strain>
    </source>
</reference>
<dbReference type="PATRIC" id="fig|1423140.3.peg.4227"/>
<dbReference type="AlphaFoldDB" id="W9D8K9"/>
<comment type="caution">
    <text evidence="1">The sequence shown here is derived from an EMBL/GenBank/DDBJ whole genome shotgun (WGS) entry which is preliminary data.</text>
</comment>
<dbReference type="GO" id="GO:0004061">
    <property type="term" value="F:arylformamidase activity"/>
    <property type="evidence" value="ECO:0007669"/>
    <property type="project" value="InterPro"/>
</dbReference>
<proteinExistence type="predicted"/>
<name>W9D8K9_9ACTN</name>
<protein>
    <recommendedName>
        <fullName evidence="3">Cyclase</fullName>
    </recommendedName>
</protein>
<dbReference type="InterPro" id="IPR037175">
    <property type="entry name" value="KFase_sf"/>
</dbReference>
<keyword evidence="2" id="KW-1185">Reference proteome</keyword>
<evidence type="ECO:0000313" key="1">
    <source>
        <dbReference type="EMBL" id="ETA04654.1"/>
    </source>
</evidence>
<gene>
    <name evidence="1" type="ORF">V525_21300</name>
</gene>
<accession>W9D8K9</accession>
<organism evidence="1 2">
    <name type="scientific">Gordonia alkanivorans CGMCC 6845</name>
    <dbReference type="NCBI Taxonomy" id="1423140"/>
    <lineage>
        <taxon>Bacteria</taxon>
        <taxon>Bacillati</taxon>
        <taxon>Actinomycetota</taxon>
        <taxon>Actinomycetes</taxon>
        <taxon>Mycobacteriales</taxon>
        <taxon>Gordoniaceae</taxon>
        <taxon>Gordonia</taxon>
    </lineage>
</organism>
<evidence type="ECO:0000313" key="2">
    <source>
        <dbReference type="Proteomes" id="UP000035035"/>
    </source>
</evidence>
<dbReference type="EMBL" id="AYXO01000073">
    <property type="protein sequence ID" value="ETA04654.1"/>
    <property type="molecule type" value="Genomic_DNA"/>
</dbReference>
<sequence>MSAPDRPAYDDLPFLDGMKIRSAWGHYGATDALGALNLITPDVVRAAADLVHSGERFVLSMPLSLPDPPFFGREPLKHESFTTYPDVTDDRLDNFYPQSGSQWDALGHHGYPAERGYYNGRTEADVLEKGELGIDGPASRGIVTRGVLLDVPRHLEKTGQAYGPEKRFEISADLLAEIAAAQGVELRAGDILCVRTGWVGYYKGLDAAARRDLAEASHRLAFETAGLGPAEGIARLVWETGTVAVAVDNPGVEPFPPPMVLEPQPGPDTENLVHTHLLTALGVHLGEFFDLDALAEACAADGRYDFLLTSAPLWVDGGIGSPPNAIAIR</sequence>
<dbReference type="Gene3D" id="3.50.30.50">
    <property type="entry name" value="Putative cyclase"/>
    <property type="match status" value="1"/>
</dbReference>
<dbReference type="Pfam" id="PF04199">
    <property type="entry name" value="Cyclase"/>
    <property type="match status" value="1"/>
</dbReference>
<dbReference type="PANTHER" id="PTHR34861">
    <property type="match status" value="1"/>
</dbReference>
<dbReference type="SUPFAM" id="SSF102198">
    <property type="entry name" value="Putative cyclase"/>
    <property type="match status" value="1"/>
</dbReference>
<dbReference type="HOGENOM" id="CLU_030671_1_0_11"/>
<dbReference type="PANTHER" id="PTHR34861:SF11">
    <property type="entry name" value="CYCLASE"/>
    <property type="match status" value="1"/>
</dbReference>
<dbReference type="RefSeq" id="WP_035753099.1">
    <property type="nucleotide sequence ID" value="NZ_KI629800.1"/>
</dbReference>
<dbReference type="Proteomes" id="UP000035035">
    <property type="component" value="Unassembled WGS sequence"/>
</dbReference>
<dbReference type="InterPro" id="IPR007325">
    <property type="entry name" value="KFase/CYL"/>
</dbReference>